<evidence type="ECO:0000256" key="4">
    <source>
        <dbReference type="ARBA" id="ARBA00012201"/>
    </source>
</evidence>
<dbReference type="GO" id="GO:0006171">
    <property type="term" value="P:cAMP biosynthetic process"/>
    <property type="evidence" value="ECO:0007669"/>
    <property type="project" value="UniProtKB-KW"/>
</dbReference>
<dbReference type="InterPro" id="IPR001789">
    <property type="entry name" value="Sig_transdc_resp-reg_receiver"/>
</dbReference>
<dbReference type="CDD" id="cd07302">
    <property type="entry name" value="CHD"/>
    <property type="match status" value="1"/>
</dbReference>
<dbReference type="Pfam" id="PF00072">
    <property type="entry name" value="Response_reg"/>
    <property type="match status" value="1"/>
</dbReference>
<keyword evidence="9" id="KW-0067">ATP-binding</keyword>
<comment type="similarity">
    <text evidence="19">Belongs to the adenylyl cyclase class-4/guanylyl cyclase family.</text>
</comment>
<keyword evidence="11" id="KW-1133">Transmembrane helix</keyword>
<evidence type="ECO:0000256" key="11">
    <source>
        <dbReference type="ARBA" id="ARBA00022989"/>
    </source>
</evidence>
<dbReference type="GO" id="GO:0007189">
    <property type="term" value="P:adenylate cyclase-activating G protein-coupled receptor signaling pathway"/>
    <property type="evidence" value="ECO:0007669"/>
    <property type="project" value="TreeGrafter"/>
</dbReference>
<dbReference type="PROSITE" id="PS50125">
    <property type="entry name" value="GUANYLATE_CYCLASE_2"/>
    <property type="match status" value="1"/>
</dbReference>
<evidence type="ECO:0000256" key="14">
    <source>
        <dbReference type="ARBA" id="ARBA00023239"/>
    </source>
</evidence>
<dbReference type="GO" id="GO:0004016">
    <property type="term" value="F:adenylate cyclase activity"/>
    <property type="evidence" value="ECO:0007669"/>
    <property type="project" value="UniProtKB-EC"/>
</dbReference>
<dbReference type="InterPro" id="IPR011006">
    <property type="entry name" value="CheY-like_superfamily"/>
</dbReference>
<dbReference type="GO" id="GO:0005886">
    <property type="term" value="C:plasma membrane"/>
    <property type="evidence" value="ECO:0007669"/>
    <property type="project" value="TreeGrafter"/>
</dbReference>
<evidence type="ECO:0000256" key="13">
    <source>
        <dbReference type="ARBA" id="ARBA00023136"/>
    </source>
</evidence>
<dbReference type="CDD" id="cd17569">
    <property type="entry name" value="REC_HupR-like"/>
    <property type="match status" value="1"/>
</dbReference>
<evidence type="ECO:0000256" key="10">
    <source>
        <dbReference type="ARBA" id="ARBA00022842"/>
    </source>
</evidence>
<keyword evidence="7" id="KW-0479">Metal-binding</keyword>
<evidence type="ECO:0000256" key="17">
    <source>
        <dbReference type="ARBA" id="ARBA00064436"/>
    </source>
</evidence>
<evidence type="ECO:0000256" key="12">
    <source>
        <dbReference type="ARBA" id="ARBA00022998"/>
    </source>
</evidence>
<feature type="domain" description="Guanylate cyclase" evidence="21">
    <location>
        <begin position="202"/>
        <end position="333"/>
    </location>
</feature>
<evidence type="ECO:0000256" key="19">
    <source>
        <dbReference type="RuleBase" id="RU000405"/>
    </source>
</evidence>
<sequence>MTKEDTSGFNILYVDDEENNLVSFRAALRRHYNVFTAISGEEGMKVVAENDIHVIVTDQRMPGMTGVQFLQKLPDEPDSVRMILTGFSDIEAIIEAINTGRVYRYITKPWDKDELKITIDNALEAVILRRDNKSLISELKIHNEQLEEKVKLRTLEIENKSLLLETEMAKADKLLLNILPEEIASELKKFGKSYARKYDQVSVLFTDIAGFTSIAEKMAPDELVAQLDDSFRGFDRIIKKYDIEKIKTIGDSYMCVCGLPTSVENQAQVLTNAALDMQEFMSGFNTSKRIQNLPEFKIRMGIHTGPVVAGVVGLTKFAYDIWGDTVNLAAQLEQKSEPGKVNISQRTYALIKDHFHCSHRGKLSVKNKGEVDMYFVDRKS</sequence>
<dbReference type="PANTHER" id="PTHR45627">
    <property type="entry name" value="ADENYLATE CYCLASE TYPE 1"/>
    <property type="match status" value="1"/>
</dbReference>
<dbReference type="PROSITE" id="PS00452">
    <property type="entry name" value="GUANYLATE_CYCLASE_1"/>
    <property type="match status" value="1"/>
</dbReference>
<evidence type="ECO:0000256" key="15">
    <source>
        <dbReference type="ARBA" id="ARBA00032597"/>
    </source>
</evidence>
<dbReference type="GO" id="GO:0000160">
    <property type="term" value="P:phosphorelay signal transduction system"/>
    <property type="evidence" value="ECO:0007669"/>
    <property type="project" value="InterPro"/>
</dbReference>
<feature type="domain" description="Response regulatory" evidence="20">
    <location>
        <begin position="10"/>
        <end position="123"/>
    </location>
</feature>
<evidence type="ECO:0000256" key="9">
    <source>
        <dbReference type="ARBA" id="ARBA00022840"/>
    </source>
</evidence>
<keyword evidence="14 19" id="KW-0456">Lyase</keyword>
<evidence type="ECO:0000256" key="16">
    <source>
        <dbReference type="ARBA" id="ARBA00032637"/>
    </source>
</evidence>
<dbReference type="AlphaFoldDB" id="A0A3M0G7Q7"/>
<keyword evidence="10" id="KW-0460">Magnesium</keyword>
<dbReference type="SUPFAM" id="SSF52172">
    <property type="entry name" value="CheY-like"/>
    <property type="match status" value="1"/>
</dbReference>
<evidence type="ECO:0000256" key="3">
    <source>
        <dbReference type="ARBA" id="ARBA00004141"/>
    </source>
</evidence>
<keyword evidence="18" id="KW-0597">Phosphoprotein</keyword>
<keyword evidence="8" id="KW-0547">Nucleotide-binding</keyword>
<organism evidence="22 23">
    <name type="scientific">Dokdonia sinensis</name>
    <dbReference type="NCBI Taxonomy" id="2479847"/>
    <lineage>
        <taxon>Bacteria</taxon>
        <taxon>Pseudomonadati</taxon>
        <taxon>Bacteroidota</taxon>
        <taxon>Flavobacteriia</taxon>
        <taxon>Flavobacteriales</taxon>
        <taxon>Flavobacteriaceae</taxon>
        <taxon>Dokdonia</taxon>
    </lineage>
</organism>
<feature type="modified residue" description="4-aspartylphosphate" evidence="18">
    <location>
        <position position="58"/>
    </location>
</feature>
<evidence type="ECO:0000259" key="21">
    <source>
        <dbReference type="PROSITE" id="PS50125"/>
    </source>
</evidence>
<dbReference type="SUPFAM" id="SSF55073">
    <property type="entry name" value="Nucleotide cyclase"/>
    <property type="match status" value="1"/>
</dbReference>
<comment type="subcellular location">
    <subcellularLocation>
        <location evidence="3">Membrane</location>
        <topology evidence="3">Multi-pass membrane protein</topology>
    </subcellularLocation>
</comment>
<dbReference type="SMART" id="SM00044">
    <property type="entry name" value="CYCc"/>
    <property type="match status" value="1"/>
</dbReference>
<keyword evidence="13" id="KW-0472">Membrane</keyword>
<dbReference type="Proteomes" id="UP000281985">
    <property type="component" value="Unassembled WGS sequence"/>
</dbReference>
<reference evidence="22 23" key="1">
    <citation type="submission" date="2018-10" db="EMBL/GenBank/DDBJ databases">
        <title>Dokdonia luteus sp. nov., isolated from sea water.</title>
        <authorList>
            <person name="Zhou L.Y."/>
            <person name="Du Z.J."/>
        </authorList>
    </citation>
    <scope>NUCLEOTIDE SEQUENCE [LARGE SCALE GENOMIC DNA]</scope>
    <source>
        <strain evidence="22 23">SH27</strain>
    </source>
</reference>
<comment type="caution">
    <text evidence="22">The sequence shown here is derived from an EMBL/GenBank/DDBJ whole genome shotgun (WGS) entry which is preliminary data.</text>
</comment>
<evidence type="ECO:0000256" key="1">
    <source>
        <dbReference type="ARBA" id="ARBA00001593"/>
    </source>
</evidence>
<accession>A0A3M0G7Q7</accession>
<keyword evidence="23" id="KW-1185">Reference proteome</keyword>
<dbReference type="FunFam" id="3.30.70.1230:FF:000033">
    <property type="entry name" value="Adenylate cyclase"/>
    <property type="match status" value="1"/>
</dbReference>
<dbReference type="EC" id="4.6.1.1" evidence="4"/>
<dbReference type="Pfam" id="PF00211">
    <property type="entry name" value="Guanylate_cyc"/>
    <property type="match status" value="1"/>
</dbReference>
<evidence type="ECO:0000313" key="23">
    <source>
        <dbReference type="Proteomes" id="UP000281985"/>
    </source>
</evidence>
<evidence type="ECO:0000256" key="5">
    <source>
        <dbReference type="ARBA" id="ARBA00021420"/>
    </source>
</evidence>
<dbReference type="InterPro" id="IPR018297">
    <property type="entry name" value="A/G_cyclase_CS"/>
</dbReference>
<dbReference type="GO" id="GO:0046872">
    <property type="term" value="F:metal ion binding"/>
    <property type="evidence" value="ECO:0007669"/>
    <property type="project" value="UniProtKB-KW"/>
</dbReference>
<evidence type="ECO:0000256" key="6">
    <source>
        <dbReference type="ARBA" id="ARBA00022692"/>
    </source>
</evidence>
<dbReference type="PANTHER" id="PTHR45627:SF12">
    <property type="entry name" value="ADENYLATE CYCLASE TYPE 2"/>
    <property type="match status" value="1"/>
</dbReference>
<name>A0A3M0G7Q7_9FLAO</name>
<evidence type="ECO:0000256" key="2">
    <source>
        <dbReference type="ARBA" id="ARBA00001946"/>
    </source>
</evidence>
<dbReference type="OrthoDB" id="9806704at2"/>
<dbReference type="Gene3D" id="3.30.70.1230">
    <property type="entry name" value="Nucleotide cyclase"/>
    <property type="match status" value="1"/>
</dbReference>
<dbReference type="InterPro" id="IPR029787">
    <property type="entry name" value="Nucleotide_cyclase"/>
</dbReference>
<evidence type="ECO:0000256" key="8">
    <source>
        <dbReference type="ARBA" id="ARBA00022741"/>
    </source>
</evidence>
<gene>
    <name evidence="22" type="ORF">EAX61_06770</name>
</gene>
<comment type="subunit">
    <text evidence="17">Homodimer. Can also exist as monomer.</text>
</comment>
<protein>
    <recommendedName>
        <fullName evidence="5">Adenylate cyclase</fullName>
        <ecNumber evidence="4">4.6.1.1</ecNumber>
    </recommendedName>
    <alternativeName>
        <fullName evidence="15">ATP pyrophosphate-lyase</fullName>
    </alternativeName>
    <alternativeName>
        <fullName evidence="16">Adenylyl cyclase</fullName>
    </alternativeName>
</protein>
<dbReference type="InterPro" id="IPR001054">
    <property type="entry name" value="A/G_cyclase"/>
</dbReference>
<dbReference type="EMBL" id="REFV01000005">
    <property type="protein sequence ID" value="RMB60518.1"/>
    <property type="molecule type" value="Genomic_DNA"/>
</dbReference>
<comment type="cofactor">
    <cofactor evidence="2">
        <name>Mg(2+)</name>
        <dbReference type="ChEBI" id="CHEBI:18420"/>
    </cofactor>
</comment>
<evidence type="ECO:0000256" key="18">
    <source>
        <dbReference type="PROSITE-ProRule" id="PRU00169"/>
    </source>
</evidence>
<evidence type="ECO:0000259" key="20">
    <source>
        <dbReference type="PROSITE" id="PS50110"/>
    </source>
</evidence>
<keyword evidence="12" id="KW-0115">cAMP biosynthesis</keyword>
<evidence type="ECO:0000256" key="7">
    <source>
        <dbReference type="ARBA" id="ARBA00022723"/>
    </source>
</evidence>
<dbReference type="PROSITE" id="PS50110">
    <property type="entry name" value="RESPONSE_REGULATORY"/>
    <property type="match status" value="1"/>
</dbReference>
<dbReference type="GO" id="GO:0005524">
    <property type="term" value="F:ATP binding"/>
    <property type="evidence" value="ECO:0007669"/>
    <property type="project" value="UniProtKB-KW"/>
</dbReference>
<evidence type="ECO:0000313" key="22">
    <source>
        <dbReference type="EMBL" id="RMB60518.1"/>
    </source>
</evidence>
<dbReference type="Gene3D" id="3.40.50.2300">
    <property type="match status" value="1"/>
</dbReference>
<dbReference type="SMART" id="SM00448">
    <property type="entry name" value="REC"/>
    <property type="match status" value="1"/>
</dbReference>
<comment type="catalytic activity">
    <reaction evidence="1">
        <text>ATP = 3',5'-cyclic AMP + diphosphate</text>
        <dbReference type="Rhea" id="RHEA:15389"/>
        <dbReference type="ChEBI" id="CHEBI:30616"/>
        <dbReference type="ChEBI" id="CHEBI:33019"/>
        <dbReference type="ChEBI" id="CHEBI:58165"/>
        <dbReference type="EC" id="4.6.1.1"/>
    </reaction>
</comment>
<dbReference type="RefSeq" id="WP_121916922.1">
    <property type="nucleotide sequence ID" value="NZ_REFV01000005.1"/>
</dbReference>
<keyword evidence="6" id="KW-0812">Transmembrane</keyword>
<proteinExistence type="inferred from homology"/>